<gene>
    <name evidence="4" type="ORF">MVI01_48970</name>
</gene>
<dbReference type="GO" id="GO:0000160">
    <property type="term" value="P:phosphorelay signal transduction system"/>
    <property type="evidence" value="ECO:0007669"/>
    <property type="project" value="InterPro"/>
</dbReference>
<dbReference type="InterPro" id="IPR001789">
    <property type="entry name" value="Sig_transdc_resp-reg_receiver"/>
</dbReference>
<evidence type="ECO:0000256" key="1">
    <source>
        <dbReference type="ARBA" id="ARBA00022553"/>
    </source>
</evidence>
<organism evidence="4 5">
    <name type="scientific">Myxococcus virescens</name>
    <dbReference type="NCBI Taxonomy" id="83456"/>
    <lineage>
        <taxon>Bacteria</taxon>
        <taxon>Pseudomonadati</taxon>
        <taxon>Myxococcota</taxon>
        <taxon>Myxococcia</taxon>
        <taxon>Myxococcales</taxon>
        <taxon>Cystobacterineae</taxon>
        <taxon>Myxococcaceae</taxon>
        <taxon>Myxococcus</taxon>
    </lineage>
</organism>
<dbReference type="PANTHER" id="PTHR44591">
    <property type="entry name" value="STRESS RESPONSE REGULATOR PROTEIN 1"/>
    <property type="match status" value="1"/>
</dbReference>
<dbReference type="InterPro" id="IPR011006">
    <property type="entry name" value="CheY-like_superfamily"/>
</dbReference>
<keyword evidence="1 2" id="KW-0597">Phosphoprotein</keyword>
<evidence type="ECO:0000313" key="5">
    <source>
        <dbReference type="Proteomes" id="UP000321224"/>
    </source>
</evidence>
<dbReference type="InterPro" id="IPR050595">
    <property type="entry name" value="Bact_response_regulator"/>
</dbReference>
<dbReference type="Gene3D" id="3.40.50.2300">
    <property type="match status" value="1"/>
</dbReference>
<sequence length="258" mass="28178">MSSIGREVRWPLARRSGPGYPSPLASSSTMSRPLQHLLLVEDDLAWRERLTVVAHAEGVKVSHAADGQEALDWLCTRPRASHPDLILLDLLLPRMDGWELYGQLRTNARLRHLGVLMFSGGLSGQEPPLDGVVGYLRKPHAPEAVDGALRAQLRGLPQLPARDSAEPYALHMPEDVSLPLRTLPGALSHAVRLHLLRAAELTGTELPLASTWLMALPGTPPSLLVTVDGVQVELEVDDEQRRLTVRDVTLSPNLLHGA</sequence>
<evidence type="ECO:0000259" key="3">
    <source>
        <dbReference type="PROSITE" id="PS50110"/>
    </source>
</evidence>
<evidence type="ECO:0000313" key="4">
    <source>
        <dbReference type="EMBL" id="GEL73113.1"/>
    </source>
</evidence>
<dbReference type="PANTHER" id="PTHR44591:SF18">
    <property type="entry name" value="REGULATORY PROTEIN"/>
    <property type="match status" value="1"/>
</dbReference>
<evidence type="ECO:0000256" key="2">
    <source>
        <dbReference type="PROSITE-ProRule" id="PRU00169"/>
    </source>
</evidence>
<dbReference type="Pfam" id="PF00072">
    <property type="entry name" value="Response_reg"/>
    <property type="match status" value="1"/>
</dbReference>
<dbReference type="SMART" id="SM00448">
    <property type="entry name" value="REC"/>
    <property type="match status" value="1"/>
</dbReference>
<feature type="domain" description="Response regulatory" evidence="3">
    <location>
        <begin position="36"/>
        <end position="153"/>
    </location>
</feature>
<proteinExistence type="predicted"/>
<dbReference type="SUPFAM" id="SSF52172">
    <property type="entry name" value="CheY-like"/>
    <property type="match status" value="1"/>
</dbReference>
<protein>
    <recommendedName>
        <fullName evidence="3">Response regulatory domain-containing protein</fullName>
    </recommendedName>
</protein>
<dbReference type="EMBL" id="BJVY01000031">
    <property type="protein sequence ID" value="GEL73113.1"/>
    <property type="molecule type" value="Genomic_DNA"/>
</dbReference>
<feature type="modified residue" description="4-aspartylphosphate" evidence="2">
    <location>
        <position position="89"/>
    </location>
</feature>
<dbReference type="RefSeq" id="WP_244171475.1">
    <property type="nucleotide sequence ID" value="NZ_BJVY01000031.1"/>
</dbReference>
<dbReference type="AlphaFoldDB" id="A0A511HHR7"/>
<reference evidence="4 5" key="1">
    <citation type="submission" date="2019-07" db="EMBL/GenBank/DDBJ databases">
        <title>Whole genome shotgun sequence of Myxococcus virescens NBRC 100334.</title>
        <authorList>
            <person name="Hosoyama A."/>
            <person name="Uohara A."/>
            <person name="Ohji S."/>
            <person name="Ichikawa N."/>
        </authorList>
    </citation>
    <scope>NUCLEOTIDE SEQUENCE [LARGE SCALE GENOMIC DNA]</scope>
    <source>
        <strain evidence="4 5">NBRC 100334</strain>
    </source>
</reference>
<dbReference type="Proteomes" id="UP000321224">
    <property type="component" value="Unassembled WGS sequence"/>
</dbReference>
<accession>A0A511HHR7</accession>
<comment type="caution">
    <text evidence="4">The sequence shown here is derived from an EMBL/GenBank/DDBJ whole genome shotgun (WGS) entry which is preliminary data.</text>
</comment>
<name>A0A511HHR7_9BACT</name>
<dbReference type="PROSITE" id="PS50110">
    <property type="entry name" value="RESPONSE_REGULATORY"/>
    <property type="match status" value="1"/>
</dbReference>